<dbReference type="AlphaFoldDB" id="A0A811UHP2"/>
<evidence type="ECO:0000313" key="3">
    <source>
        <dbReference type="Proteomes" id="UP000606786"/>
    </source>
</evidence>
<protein>
    <submittedName>
        <fullName evidence="2">(Mediterranean fruit fly) hypothetical protein</fullName>
    </submittedName>
</protein>
<dbReference type="OrthoDB" id="10017393at2759"/>
<gene>
    <name evidence="2" type="ORF">CCAP1982_LOCUS6481</name>
</gene>
<dbReference type="EMBL" id="CAJHJT010000012">
    <property type="protein sequence ID" value="CAD6997858.1"/>
    <property type="molecule type" value="Genomic_DNA"/>
</dbReference>
<evidence type="ECO:0000256" key="1">
    <source>
        <dbReference type="SAM" id="MobiDB-lite"/>
    </source>
</evidence>
<feature type="compositionally biased region" description="Polar residues" evidence="1">
    <location>
        <begin position="44"/>
        <end position="53"/>
    </location>
</feature>
<reference evidence="2" key="1">
    <citation type="submission" date="2020-11" db="EMBL/GenBank/DDBJ databases">
        <authorList>
            <person name="Whitehead M."/>
        </authorList>
    </citation>
    <scope>NUCLEOTIDE SEQUENCE</scope>
    <source>
        <strain evidence="2">EGII</strain>
    </source>
</reference>
<proteinExistence type="predicted"/>
<evidence type="ECO:0000313" key="2">
    <source>
        <dbReference type="EMBL" id="CAD6997858.1"/>
    </source>
</evidence>
<keyword evidence="3" id="KW-1185">Reference proteome</keyword>
<name>A0A811UHP2_CERCA</name>
<dbReference type="Proteomes" id="UP000606786">
    <property type="component" value="Unassembled WGS sequence"/>
</dbReference>
<sequence>MDGDVKALLKIIMGSCLCKDKNDSEEDNDTGVGRSQQRHARGSLRNSYRNPEVLQTSASVKTLSDTVDKLVRETLDVISTMIDNEPEPANSILMLHSITEKPAGG</sequence>
<feature type="region of interest" description="Disordered" evidence="1">
    <location>
        <begin position="20"/>
        <end position="53"/>
    </location>
</feature>
<comment type="caution">
    <text evidence="2">The sequence shown here is derived from an EMBL/GenBank/DDBJ whole genome shotgun (WGS) entry which is preliminary data.</text>
</comment>
<accession>A0A811UHP2</accession>
<organism evidence="2 3">
    <name type="scientific">Ceratitis capitata</name>
    <name type="common">Mediterranean fruit fly</name>
    <name type="synonym">Tephritis capitata</name>
    <dbReference type="NCBI Taxonomy" id="7213"/>
    <lineage>
        <taxon>Eukaryota</taxon>
        <taxon>Metazoa</taxon>
        <taxon>Ecdysozoa</taxon>
        <taxon>Arthropoda</taxon>
        <taxon>Hexapoda</taxon>
        <taxon>Insecta</taxon>
        <taxon>Pterygota</taxon>
        <taxon>Neoptera</taxon>
        <taxon>Endopterygota</taxon>
        <taxon>Diptera</taxon>
        <taxon>Brachycera</taxon>
        <taxon>Muscomorpha</taxon>
        <taxon>Tephritoidea</taxon>
        <taxon>Tephritidae</taxon>
        <taxon>Ceratitis</taxon>
        <taxon>Ceratitis</taxon>
    </lineage>
</organism>